<sequence>MLLRLRLKSNANAANSNTPAQQAIIGSVASKYVPSGDIEFKSSQILAPILHGHAAFDIIKFLEYLMKLTRAYSACAQIVLMISPKTPRVTSMSSPIFHAPATVRLSSDKSLCAIHSNDTDADIPGTLGGTGNLRVGQFNAFW</sequence>
<evidence type="ECO:0000313" key="2">
    <source>
        <dbReference type="Proteomes" id="UP000016935"/>
    </source>
</evidence>
<dbReference type="GeneID" id="19404384"/>
<gene>
    <name evidence="1" type="ORF">SETTUDRAFT_38725</name>
</gene>
<dbReference type="RefSeq" id="XP_008024075.1">
    <property type="nucleotide sequence ID" value="XM_008025884.1"/>
</dbReference>
<dbReference type="HOGENOM" id="CLU_1816999_0_0_1"/>
<reference evidence="1 2" key="2">
    <citation type="journal article" date="2013" name="PLoS Genet.">
        <title>Comparative genome structure, secondary metabolite, and effector coding capacity across Cochliobolus pathogens.</title>
        <authorList>
            <person name="Condon B.J."/>
            <person name="Leng Y."/>
            <person name="Wu D."/>
            <person name="Bushley K.E."/>
            <person name="Ohm R.A."/>
            <person name="Otillar R."/>
            <person name="Martin J."/>
            <person name="Schackwitz W."/>
            <person name="Grimwood J."/>
            <person name="MohdZainudin N."/>
            <person name="Xue C."/>
            <person name="Wang R."/>
            <person name="Manning V.A."/>
            <person name="Dhillon B."/>
            <person name="Tu Z.J."/>
            <person name="Steffenson B.J."/>
            <person name="Salamov A."/>
            <person name="Sun H."/>
            <person name="Lowry S."/>
            <person name="LaButti K."/>
            <person name="Han J."/>
            <person name="Copeland A."/>
            <person name="Lindquist E."/>
            <person name="Barry K."/>
            <person name="Schmutz J."/>
            <person name="Baker S.E."/>
            <person name="Ciuffetti L.M."/>
            <person name="Grigoriev I.V."/>
            <person name="Zhong S."/>
            <person name="Turgeon B.G."/>
        </authorList>
    </citation>
    <scope>NUCLEOTIDE SEQUENCE [LARGE SCALE GENOMIC DNA]</scope>
    <source>
        <strain evidence="2">28A</strain>
    </source>
</reference>
<reference evidence="1 2" key="1">
    <citation type="journal article" date="2012" name="PLoS Pathog.">
        <title>Diverse lifestyles and strategies of plant pathogenesis encoded in the genomes of eighteen Dothideomycetes fungi.</title>
        <authorList>
            <person name="Ohm R.A."/>
            <person name="Feau N."/>
            <person name="Henrissat B."/>
            <person name="Schoch C.L."/>
            <person name="Horwitz B.A."/>
            <person name="Barry K.W."/>
            <person name="Condon B.J."/>
            <person name="Copeland A.C."/>
            <person name="Dhillon B."/>
            <person name="Glaser F."/>
            <person name="Hesse C.N."/>
            <person name="Kosti I."/>
            <person name="LaButti K."/>
            <person name="Lindquist E.A."/>
            <person name="Lucas S."/>
            <person name="Salamov A.A."/>
            <person name="Bradshaw R.E."/>
            <person name="Ciuffetti L."/>
            <person name="Hamelin R.C."/>
            <person name="Kema G.H.J."/>
            <person name="Lawrence C."/>
            <person name="Scott J.A."/>
            <person name="Spatafora J.W."/>
            <person name="Turgeon B.G."/>
            <person name="de Wit P.J.G.M."/>
            <person name="Zhong S."/>
            <person name="Goodwin S.B."/>
            <person name="Grigoriev I.V."/>
        </authorList>
    </citation>
    <scope>NUCLEOTIDE SEQUENCE [LARGE SCALE GENOMIC DNA]</scope>
    <source>
        <strain evidence="2">28A</strain>
    </source>
</reference>
<keyword evidence="2" id="KW-1185">Reference proteome</keyword>
<dbReference type="Proteomes" id="UP000016935">
    <property type="component" value="Unassembled WGS sequence"/>
</dbReference>
<evidence type="ECO:0000313" key="1">
    <source>
        <dbReference type="EMBL" id="EOA88038.1"/>
    </source>
</evidence>
<dbReference type="EMBL" id="KB908548">
    <property type="protein sequence ID" value="EOA88038.1"/>
    <property type="molecule type" value="Genomic_DNA"/>
</dbReference>
<name>R0K4Q3_EXST2</name>
<accession>R0K4Q3</accession>
<organism evidence="1 2">
    <name type="scientific">Exserohilum turcicum (strain 28A)</name>
    <name type="common">Northern leaf blight fungus</name>
    <name type="synonym">Setosphaeria turcica</name>
    <dbReference type="NCBI Taxonomy" id="671987"/>
    <lineage>
        <taxon>Eukaryota</taxon>
        <taxon>Fungi</taxon>
        <taxon>Dikarya</taxon>
        <taxon>Ascomycota</taxon>
        <taxon>Pezizomycotina</taxon>
        <taxon>Dothideomycetes</taxon>
        <taxon>Pleosporomycetidae</taxon>
        <taxon>Pleosporales</taxon>
        <taxon>Pleosporineae</taxon>
        <taxon>Pleosporaceae</taxon>
        <taxon>Exserohilum</taxon>
    </lineage>
</organism>
<dbReference type="AlphaFoldDB" id="R0K4Q3"/>
<protein>
    <submittedName>
        <fullName evidence="1">Uncharacterized protein</fullName>
    </submittedName>
</protein>
<proteinExistence type="predicted"/>